<evidence type="ECO:0000313" key="2">
    <source>
        <dbReference type="Proteomes" id="UP001152747"/>
    </source>
</evidence>
<evidence type="ECO:0000313" key="1">
    <source>
        <dbReference type="EMBL" id="CAI5455884.1"/>
    </source>
</evidence>
<protein>
    <submittedName>
        <fullName evidence="1">Uncharacterized protein</fullName>
    </submittedName>
</protein>
<accession>A0A9P1J0J5</accession>
<proteinExistence type="predicted"/>
<dbReference type="AlphaFoldDB" id="A0A9P1J0J5"/>
<gene>
    <name evidence="1" type="ORF">CAMP_LOCUS18521</name>
</gene>
<organism evidence="1 2">
    <name type="scientific">Caenorhabditis angaria</name>
    <dbReference type="NCBI Taxonomy" id="860376"/>
    <lineage>
        <taxon>Eukaryota</taxon>
        <taxon>Metazoa</taxon>
        <taxon>Ecdysozoa</taxon>
        <taxon>Nematoda</taxon>
        <taxon>Chromadorea</taxon>
        <taxon>Rhabditida</taxon>
        <taxon>Rhabditina</taxon>
        <taxon>Rhabditomorpha</taxon>
        <taxon>Rhabditoidea</taxon>
        <taxon>Rhabditidae</taxon>
        <taxon>Peloderinae</taxon>
        <taxon>Caenorhabditis</taxon>
    </lineage>
</organism>
<dbReference type="Proteomes" id="UP001152747">
    <property type="component" value="Unassembled WGS sequence"/>
</dbReference>
<reference evidence="1" key="1">
    <citation type="submission" date="2022-11" db="EMBL/GenBank/DDBJ databases">
        <authorList>
            <person name="Kikuchi T."/>
        </authorList>
    </citation>
    <scope>NUCLEOTIDE SEQUENCE</scope>
    <source>
        <strain evidence="1">PS1010</strain>
    </source>
</reference>
<keyword evidence="2" id="KW-1185">Reference proteome</keyword>
<dbReference type="EMBL" id="CANHGI010000006">
    <property type="protein sequence ID" value="CAI5455884.1"/>
    <property type="molecule type" value="Genomic_DNA"/>
</dbReference>
<name>A0A9P1J0J5_9PELO</name>
<sequence length="194" mass="23010">MVVVELSQEDYESINGIRQRVLEVKKWTGYIDIVASEEIKLRTRSLFAQCQEIRAEIQDFMIHYHQSADNQMSFDLFDFPNRFNPYIPPDPYYLISIEQLKVKRFLMENIESIFDKEQVIYQKTTAENAQKLINETEAVYYEVGQVLTVFDYHLNMGELLNRTIALLRYTGVILTYPPYFQIPPLEAFHNNPYM</sequence>
<comment type="caution">
    <text evidence="1">The sequence shown here is derived from an EMBL/GenBank/DDBJ whole genome shotgun (WGS) entry which is preliminary data.</text>
</comment>